<evidence type="ECO:0000313" key="3">
    <source>
        <dbReference type="Proteomes" id="UP000076021"/>
    </source>
</evidence>
<gene>
    <name evidence="2" type="ORF">ATY39_04530</name>
</gene>
<organism evidence="2 3">
    <name type="scientific">Rummeliibacillus stabekisii</name>
    <dbReference type="NCBI Taxonomy" id="241244"/>
    <lineage>
        <taxon>Bacteria</taxon>
        <taxon>Bacillati</taxon>
        <taxon>Bacillota</taxon>
        <taxon>Bacilli</taxon>
        <taxon>Bacillales</taxon>
        <taxon>Caryophanaceae</taxon>
        <taxon>Rummeliibacillus</taxon>
    </lineage>
</organism>
<evidence type="ECO:0000256" key="1">
    <source>
        <dbReference type="SAM" id="MobiDB-lite"/>
    </source>
</evidence>
<reference evidence="2 3" key="1">
    <citation type="journal article" date="2016" name="Genome Announc.">
        <title>Whole-Genome Sequence of Rummeliibacillus stabekisii Strain PP9 Isolated from Antarctic Soil.</title>
        <authorList>
            <person name="da Mota F.F."/>
            <person name="Vollu R.E."/>
            <person name="Jurelevicius D."/>
            <person name="Seldin L."/>
        </authorList>
    </citation>
    <scope>NUCLEOTIDE SEQUENCE [LARGE SCALE GENOMIC DNA]</scope>
    <source>
        <strain evidence="2 3">PP9</strain>
    </source>
</reference>
<dbReference type="Proteomes" id="UP000076021">
    <property type="component" value="Chromosome"/>
</dbReference>
<dbReference type="KEGG" id="rst:ATY39_04530"/>
<sequence>MVHPSFFPYGNPAQRSYPMYTTNQTLRPPSPYQPNMYRPYPIANTGFPQAPGQKPRKKGGGLLQNLKNTLTGGNKQNNNETYYPAPGMPPYGMRGPGMMAGGPPRMAPVPRGPRVATASRGPVNVAEESVVAENLGGVEAGDGIGAGPEVAGVAATEAAAATGAAGLFGGGFAKLEQYMNTADQLYNTYQKYSPMVKQISPMFQNIPAMYKLYKGFQSMPDANPGGGATARAASGGTSGSASNLNTGNTGTSSTGGQNFIQTPRASRPRIFQPPF</sequence>
<dbReference type="InterPro" id="IPR025571">
    <property type="entry name" value="YqfQ"/>
</dbReference>
<evidence type="ECO:0000313" key="2">
    <source>
        <dbReference type="EMBL" id="AMW98776.1"/>
    </source>
</evidence>
<feature type="region of interest" description="Disordered" evidence="1">
    <location>
        <begin position="224"/>
        <end position="275"/>
    </location>
</feature>
<dbReference type="EMBL" id="CP014806">
    <property type="protein sequence ID" value="AMW98776.1"/>
    <property type="molecule type" value="Genomic_DNA"/>
</dbReference>
<dbReference type="RefSeq" id="WP_066786457.1">
    <property type="nucleotide sequence ID" value="NZ_CP014806.1"/>
</dbReference>
<dbReference type="OrthoDB" id="2860117at2"/>
<keyword evidence="3" id="KW-1185">Reference proteome</keyword>
<evidence type="ECO:0008006" key="4">
    <source>
        <dbReference type="Google" id="ProtNLM"/>
    </source>
</evidence>
<dbReference type="AlphaFoldDB" id="A0A143HB84"/>
<feature type="compositionally biased region" description="Polar residues" evidence="1">
    <location>
        <begin position="65"/>
        <end position="80"/>
    </location>
</feature>
<name>A0A143HB84_9BACL</name>
<accession>A0A143HB84</accession>
<feature type="region of interest" description="Disordered" evidence="1">
    <location>
        <begin position="46"/>
        <end position="80"/>
    </location>
</feature>
<feature type="compositionally biased region" description="Low complexity" evidence="1">
    <location>
        <begin position="229"/>
        <end position="256"/>
    </location>
</feature>
<protein>
    <recommendedName>
        <fullName evidence="4">YqfQ-like protein</fullName>
    </recommendedName>
</protein>
<reference evidence="3" key="2">
    <citation type="submission" date="2016-03" db="EMBL/GenBank/DDBJ databases">
        <authorList>
            <person name="Ploux O."/>
        </authorList>
    </citation>
    <scope>NUCLEOTIDE SEQUENCE [LARGE SCALE GENOMIC DNA]</scope>
    <source>
        <strain evidence="3">PP9</strain>
    </source>
</reference>
<dbReference type="STRING" id="241244.ATY39_04530"/>
<dbReference type="Pfam" id="PF14181">
    <property type="entry name" value="YqfQ"/>
    <property type="match status" value="1"/>
</dbReference>
<proteinExistence type="predicted"/>